<keyword evidence="2" id="KW-0808">Transferase</keyword>
<dbReference type="InterPro" id="IPR001347">
    <property type="entry name" value="SIS_dom"/>
</dbReference>
<dbReference type="EMBL" id="AUZX01011303">
    <property type="protein sequence ID" value="EQD43874.1"/>
    <property type="molecule type" value="Genomic_DNA"/>
</dbReference>
<reference evidence="2" key="2">
    <citation type="journal article" date="2014" name="ISME J.">
        <title>Microbial stratification in low pH oxic and suboxic macroscopic growths along an acid mine drainage.</title>
        <authorList>
            <person name="Mendez-Garcia C."/>
            <person name="Mesa V."/>
            <person name="Sprenger R.R."/>
            <person name="Richter M."/>
            <person name="Diez M.S."/>
            <person name="Solano J."/>
            <person name="Bargiela R."/>
            <person name="Golyshina O.V."/>
            <person name="Manteca A."/>
            <person name="Ramos J.L."/>
            <person name="Gallego J.R."/>
            <person name="Llorente I."/>
            <person name="Martins Dos Santos V.A."/>
            <person name="Jensen O.N."/>
            <person name="Pelaez A.I."/>
            <person name="Sanchez J."/>
            <person name="Ferrer M."/>
        </authorList>
    </citation>
    <scope>NUCLEOTIDE SEQUENCE</scope>
</reference>
<organism evidence="2">
    <name type="scientific">mine drainage metagenome</name>
    <dbReference type="NCBI Taxonomy" id="410659"/>
    <lineage>
        <taxon>unclassified sequences</taxon>
        <taxon>metagenomes</taxon>
        <taxon>ecological metagenomes</taxon>
    </lineage>
</organism>
<dbReference type="InterPro" id="IPR046348">
    <property type="entry name" value="SIS_dom_sf"/>
</dbReference>
<evidence type="ECO:0000259" key="1">
    <source>
        <dbReference type="PROSITE" id="PS51464"/>
    </source>
</evidence>
<protein>
    <submittedName>
        <fullName evidence="2">Glucosamine-fructose-6-phosphate aminotransferase</fullName>
    </submittedName>
</protein>
<dbReference type="SUPFAM" id="SSF53697">
    <property type="entry name" value="SIS domain"/>
    <property type="match status" value="1"/>
</dbReference>
<accession>T1ASZ7</accession>
<dbReference type="GO" id="GO:0097367">
    <property type="term" value="F:carbohydrate derivative binding"/>
    <property type="evidence" value="ECO:0007669"/>
    <property type="project" value="InterPro"/>
</dbReference>
<dbReference type="InterPro" id="IPR035490">
    <property type="entry name" value="GlmS/FrlB_SIS"/>
</dbReference>
<dbReference type="PANTHER" id="PTHR10937">
    <property type="entry name" value="GLUCOSAMINE--FRUCTOSE-6-PHOSPHATE AMINOTRANSFERASE, ISOMERIZING"/>
    <property type="match status" value="1"/>
</dbReference>
<dbReference type="PANTHER" id="PTHR10937:SF8">
    <property type="entry name" value="AMINOTRANSFERASE-RELATED"/>
    <property type="match status" value="1"/>
</dbReference>
<keyword evidence="2" id="KW-0032">Aminotransferase</keyword>
<feature type="domain" description="SIS" evidence="1">
    <location>
        <begin position="1"/>
        <end position="114"/>
    </location>
</feature>
<reference evidence="2" key="1">
    <citation type="submission" date="2013-08" db="EMBL/GenBank/DDBJ databases">
        <authorList>
            <person name="Mendez C."/>
            <person name="Richter M."/>
            <person name="Ferrer M."/>
            <person name="Sanchez J."/>
        </authorList>
    </citation>
    <scope>NUCLEOTIDE SEQUENCE</scope>
</reference>
<dbReference type="Pfam" id="PF01380">
    <property type="entry name" value="SIS"/>
    <property type="match status" value="1"/>
</dbReference>
<dbReference type="Gene3D" id="3.40.50.10490">
    <property type="entry name" value="Glucose-6-phosphate isomerase like protein, domain 1"/>
    <property type="match status" value="1"/>
</dbReference>
<gene>
    <name evidence="2" type="ORF">B1A_15405</name>
</gene>
<feature type="non-terminal residue" evidence="2">
    <location>
        <position position="1"/>
    </location>
</feature>
<evidence type="ECO:0000313" key="2">
    <source>
        <dbReference type="EMBL" id="EQD43874.1"/>
    </source>
</evidence>
<dbReference type="GO" id="GO:1901135">
    <property type="term" value="P:carbohydrate derivative metabolic process"/>
    <property type="evidence" value="ECO:0007669"/>
    <property type="project" value="InterPro"/>
</dbReference>
<comment type="caution">
    <text evidence="2">The sequence shown here is derived from an EMBL/GenBank/DDBJ whole genome shotgun (WGS) entry which is preliminary data.</text>
</comment>
<dbReference type="GO" id="GO:0008483">
    <property type="term" value="F:transaminase activity"/>
    <property type="evidence" value="ECO:0007669"/>
    <property type="project" value="UniProtKB-KW"/>
</dbReference>
<sequence>LEAALKLKETCGIHAEAFSTAEVRHGPMALVGPGFPVLVFAQRDESLASTLELAAEFRGRGAHVWIASPEGDGQGHLAVPAAVHSACTPITEIVSFYRAANALALRRGYNPDVPPHLQKVTETL</sequence>
<dbReference type="CDD" id="cd05009">
    <property type="entry name" value="SIS_GlmS_GlmD_2"/>
    <property type="match status" value="1"/>
</dbReference>
<proteinExistence type="predicted"/>
<dbReference type="PROSITE" id="PS51464">
    <property type="entry name" value="SIS"/>
    <property type="match status" value="1"/>
</dbReference>
<dbReference type="AlphaFoldDB" id="T1ASZ7"/>
<name>T1ASZ7_9ZZZZ</name>